<comment type="subcellular location">
    <subcellularLocation>
        <location evidence="2">Cytoplasm</location>
    </subcellularLocation>
</comment>
<keyword evidence="12" id="KW-0648">Protein biosynthesis</keyword>
<dbReference type="PANTHER" id="PTHR10947:SF0">
    <property type="entry name" value="PHENYLALANINE--TRNA LIGASE BETA SUBUNIT"/>
    <property type="match status" value="1"/>
</dbReference>
<reference evidence="18" key="1">
    <citation type="submission" date="2016-04" db="EMBL/GenBank/DDBJ databases">
        <authorList>
            <person name="Nguyen H.D."/>
            <person name="Samba Siva P."/>
            <person name="Cullis J."/>
            <person name="Levesque C.A."/>
            <person name="Hambleton S."/>
        </authorList>
    </citation>
    <scope>NUCLEOTIDE SEQUENCE</scope>
    <source>
        <strain evidence="18">DAOMC 236426</strain>
    </source>
</reference>
<dbReference type="GO" id="GO:0009328">
    <property type="term" value="C:phenylalanine-tRNA ligase complex"/>
    <property type="evidence" value="ECO:0007669"/>
    <property type="project" value="TreeGrafter"/>
</dbReference>
<comment type="subunit">
    <text evidence="4">Tetramer of two alpha and two beta subunits.</text>
</comment>
<evidence type="ECO:0000256" key="7">
    <source>
        <dbReference type="ARBA" id="ARBA00022598"/>
    </source>
</evidence>
<evidence type="ECO:0000256" key="3">
    <source>
        <dbReference type="ARBA" id="ARBA00007438"/>
    </source>
</evidence>
<proteinExistence type="inferred from homology"/>
<evidence type="ECO:0000256" key="10">
    <source>
        <dbReference type="ARBA" id="ARBA00022840"/>
    </source>
</evidence>
<dbReference type="InterPro" id="IPR009061">
    <property type="entry name" value="DNA-bd_dom_put_sf"/>
</dbReference>
<dbReference type="InterPro" id="IPR041616">
    <property type="entry name" value="PheRS_beta_core"/>
</dbReference>
<evidence type="ECO:0000256" key="5">
    <source>
        <dbReference type="ARBA" id="ARBA00012814"/>
    </source>
</evidence>
<keyword evidence="9" id="KW-0547">Nucleotide-binding</keyword>
<dbReference type="InterPro" id="IPR005146">
    <property type="entry name" value="B3/B4_tRNA-bd"/>
</dbReference>
<dbReference type="EMBL" id="LWDE02000355">
    <property type="protein sequence ID" value="KAE8248423.1"/>
    <property type="molecule type" value="Genomic_DNA"/>
</dbReference>
<dbReference type="InterPro" id="IPR040659">
    <property type="entry name" value="PhetRS_B1"/>
</dbReference>
<dbReference type="FunFam" id="3.50.40.10:FF:000002">
    <property type="entry name" value="phenylalanine--tRNA ligase beta subunit"/>
    <property type="match status" value="1"/>
</dbReference>
<protein>
    <recommendedName>
        <fullName evidence="5">phenylalanine--tRNA ligase</fullName>
        <ecNumber evidence="5">6.1.1.20</ecNumber>
    </recommendedName>
    <alternativeName>
        <fullName evidence="14">Phenylalanyl-tRNA synthetase beta subunit</fullName>
    </alternativeName>
</protein>
<accession>A0A8X7MTZ7</accession>
<comment type="catalytic activity">
    <reaction evidence="15">
        <text>tRNA(Phe) + L-phenylalanine + ATP = L-phenylalanyl-tRNA(Phe) + AMP + diphosphate + H(+)</text>
        <dbReference type="Rhea" id="RHEA:19413"/>
        <dbReference type="Rhea" id="RHEA-COMP:9668"/>
        <dbReference type="Rhea" id="RHEA-COMP:9699"/>
        <dbReference type="ChEBI" id="CHEBI:15378"/>
        <dbReference type="ChEBI" id="CHEBI:30616"/>
        <dbReference type="ChEBI" id="CHEBI:33019"/>
        <dbReference type="ChEBI" id="CHEBI:58095"/>
        <dbReference type="ChEBI" id="CHEBI:78442"/>
        <dbReference type="ChEBI" id="CHEBI:78531"/>
        <dbReference type="ChEBI" id="CHEBI:456215"/>
        <dbReference type="EC" id="6.1.1.20"/>
    </reaction>
</comment>
<comment type="caution">
    <text evidence="18">The sequence shown here is derived from an EMBL/GenBank/DDBJ whole genome shotgun (WGS) entry which is preliminary data.</text>
</comment>
<dbReference type="NCBIfam" id="TIGR00471">
    <property type="entry name" value="pheT_arch"/>
    <property type="match status" value="1"/>
</dbReference>
<dbReference type="SUPFAM" id="SSF46955">
    <property type="entry name" value="Putative DNA-binding domain"/>
    <property type="match status" value="2"/>
</dbReference>
<dbReference type="SMART" id="SM00874">
    <property type="entry name" value="B5"/>
    <property type="match status" value="1"/>
</dbReference>
<dbReference type="InterPro" id="IPR020825">
    <property type="entry name" value="Phe-tRNA_synthase-like_B3/B4"/>
</dbReference>
<keyword evidence="8" id="KW-0479">Metal-binding</keyword>
<evidence type="ECO:0000256" key="9">
    <source>
        <dbReference type="ARBA" id="ARBA00022741"/>
    </source>
</evidence>
<dbReference type="InterPro" id="IPR005147">
    <property type="entry name" value="tRNA_synthase_B5-dom"/>
</dbReference>
<comment type="cofactor">
    <cofactor evidence="1">
        <name>Mg(2+)</name>
        <dbReference type="ChEBI" id="CHEBI:18420"/>
    </cofactor>
</comment>
<dbReference type="Pfam" id="PF18262">
    <property type="entry name" value="PhetRS_B1"/>
    <property type="match status" value="1"/>
</dbReference>
<evidence type="ECO:0000256" key="11">
    <source>
        <dbReference type="ARBA" id="ARBA00022842"/>
    </source>
</evidence>
<evidence type="ECO:0000259" key="17">
    <source>
        <dbReference type="PROSITE" id="PS51483"/>
    </source>
</evidence>
<dbReference type="FunFam" id="3.30.56.10:FF:000004">
    <property type="entry name" value="Phenylalanyl-tRNA synthetase, beta subunit"/>
    <property type="match status" value="1"/>
</dbReference>
<dbReference type="AlphaFoldDB" id="A0A8X7MTZ7"/>
<evidence type="ECO:0000256" key="14">
    <source>
        <dbReference type="ARBA" id="ARBA00033189"/>
    </source>
</evidence>
<dbReference type="SUPFAM" id="SSF56037">
    <property type="entry name" value="PheT/TilS domain"/>
    <property type="match status" value="1"/>
</dbReference>
<keyword evidence="11" id="KW-0460">Magnesium</keyword>
<sequence length="754" mass="82523">MSSSESSAGGEPSDEAGGGRRAMSFLAAPHESLTHFAHFAPFLHIDTDTDIDIDNDSGDLNLNIDPDLAMPTVSVDQERFLATLGDKYTVDQFDKLCFQFGIELDEIVTASAPGERVSLKIDIPANRYDLLCHEGISRALLVYLDKIEVPKYRLVQPKELCQITISPDVAKIRPYFAGAILRNVTFTPENYASFIDLQDKLHQNLGRRRTLVSMGTHDLDTIQQPFSYEALPPKQIKFTPLNKTQELDGEELIKLYEQDRHISKYLSIIRDSPVYPVIYDSQRRVCSLPPLINSDHSKVTLNTKNLFIDMTATDQTKLTVALNILVAMFSVYCSEPFTIEPIRVIHPDGRVEITPDLSPRTTTATTSYINRCTGLDLNSTQIAEYLRRMGHAASVVDQETINVEVPITRSDILHECDLMEDVAVAYGFDNLPKRFPSTNTVAAPLPINKLSDILRRECAYSGWIEVLPLILCSHDENFAWLNRVDTGKKAITLENPKSLEYQIVRTSLLPGILKTIRENRKHALPLRVFEVSDVAFKSDAEEDAERCAKNERRLGAVWCDKSAAFEVVHGLLDRLMRILAVQRLSKANEGSAGAVKGAGYYIVEADDSTFFPGRAASIYYRPAPSSSIPATAAPTASLGALSDSDPAAVGAGTLPTDSASAPPSSSSSSAAPSKPAAAASSALDTVKSSLGAALKTVLPTSTSGSNSDSESSKAWNPATDVYIGQLGVLHPTVLEKFEIGFPCSAMEFNVEVFL</sequence>
<dbReference type="Pfam" id="PF03483">
    <property type="entry name" value="B3_4"/>
    <property type="match status" value="1"/>
</dbReference>
<dbReference type="Gene3D" id="3.50.40.10">
    <property type="entry name" value="Phenylalanyl-trna Synthetase, Chain B, domain 3"/>
    <property type="match status" value="1"/>
</dbReference>
<gene>
    <name evidence="18" type="ORF">A4X06_0g3726</name>
</gene>
<feature type="region of interest" description="Disordered" evidence="16">
    <location>
        <begin position="647"/>
        <end position="674"/>
    </location>
</feature>
<dbReference type="GO" id="GO:0005524">
    <property type="term" value="F:ATP binding"/>
    <property type="evidence" value="ECO:0007669"/>
    <property type="project" value="UniProtKB-KW"/>
</dbReference>
<dbReference type="EC" id="6.1.1.20" evidence="5"/>
<evidence type="ECO:0000256" key="4">
    <source>
        <dbReference type="ARBA" id="ARBA00011209"/>
    </source>
</evidence>
<dbReference type="PROSITE" id="PS51483">
    <property type="entry name" value="B5"/>
    <property type="match status" value="1"/>
</dbReference>
<dbReference type="Proteomes" id="UP000077684">
    <property type="component" value="Unassembled WGS sequence"/>
</dbReference>
<evidence type="ECO:0000256" key="16">
    <source>
        <dbReference type="SAM" id="MobiDB-lite"/>
    </source>
</evidence>
<feature type="compositionally biased region" description="Low complexity" evidence="16">
    <location>
        <begin position="658"/>
        <end position="674"/>
    </location>
</feature>
<dbReference type="InterPro" id="IPR004531">
    <property type="entry name" value="Phe-tRNA-synth_IIc_bsu_arc_euk"/>
</dbReference>
<evidence type="ECO:0000313" key="19">
    <source>
        <dbReference type="Proteomes" id="UP000077684"/>
    </source>
</evidence>
<keyword evidence="6" id="KW-0963">Cytoplasm</keyword>
<evidence type="ECO:0000256" key="1">
    <source>
        <dbReference type="ARBA" id="ARBA00001946"/>
    </source>
</evidence>
<keyword evidence="10" id="KW-0067">ATP-binding</keyword>
<evidence type="ECO:0000256" key="13">
    <source>
        <dbReference type="ARBA" id="ARBA00023146"/>
    </source>
</evidence>
<evidence type="ECO:0000256" key="6">
    <source>
        <dbReference type="ARBA" id="ARBA00022490"/>
    </source>
</evidence>
<dbReference type="GO" id="GO:0003723">
    <property type="term" value="F:RNA binding"/>
    <property type="evidence" value="ECO:0007669"/>
    <property type="project" value="InterPro"/>
</dbReference>
<evidence type="ECO:0000313" key="18">
    <source>
        <dbReference type="EMBL" id="KAE8248423.1"/>
    </source>
</evidence>
<dbReference type="Pfam" id="PF03484">
    <property type="entry name" value="B5"/>
    <property type="match status" value="1"/>
</dbReference>
<dbReference type="GO" id="GO:0000287">
    <property type="term" value="F:magnesium ion binding"/>
    <property type="evidence" value="ECO:0007669"/>
    <property type="project" value="InterPro"/>
</dbReference>
<evidence type="ECO:0000256" key="8">
    <source>
        <dbReference type="ARBA" id="ARBA00022723"/>
    </source>
</evidence>
<dbReference type="SUPFAM" id="SSF55681">
    <property type="entry name" value="Class II aaRS and biotin synthetases"/>
    <property type="match status" value="1"/>
</dbReference>
<dbReference type="Gene3D" id="3.30.56.10">
    <property type="match status" value="2"/>
</dbReference>
<dbReference type="Pfam" id="PF17759">
    <property type="entry name" value="tRNA_synthFbeta"/>
    <property type="match status" value="1"/>
</dbReference>
<dbReference type="Gene3D" id="3.30.930.10">
    <property type="entry name" value="Bira Bifunctional Protein, Domain 2"/>
    <property type="match status" value="1"/>
</dbReference>
<dbReference type="InterPro" id="IPR045864">
    <property type="entry name" value="aa-tRNA-synth_II/BPL/LPL"/>
</dbReference>
<dbReference type="GO" id="GO:0006432">
    <property type="term" value="P:phenylalanyl-tRNA aminoacylation"/>
    <property type="evidence" value="ECO:0007669"/>
    <property type="project" value="InterPro"/>
</dbReference>
<feature type="domain" description="B5" evidence="17">
    <location>
        <begin position="357"/>
        <end position="433"/>
    </location>
</feature>
<dbReference type="SMART" id="SM00873">
    <property type="entry name" value="B3_4"/>
    <property type="match status" value="1"/>
</dbReference>
<evidence type="ECO:0000256" key="2">
    <source>
        <dbReference type="ARBA" id="ARBA00004496"/>
    </source>
</evidence>
<dbReference type="PANTHER" id="PTHR10947">
    <property type="entry name" value="PHENYLALANYL-TRNA SYNTHETASE BETA CHAIN AND LEUCINE-RICH REPEAT-CONTAINING PROTEIN 47"/>
    <property type="match status" value="1"/>
</dbReference>
<comment type="similarity">
    <text evidence="3">Belongs to the phenylalanyl-tRNA synthetase beta subunit family. Type 2 subfamily.</text>
</comment>
<keyword evidence="13" id="KW-0030">Aminoacyl-tRNA synthetase</keyword>
<reference evidence="18" key="2">
    <citation type="journal article" date="2019" name="IMA Fungus">
        <title>Genome sequencing and comparison of five Tilletia species to identify candidate genes for the detection of regulated species infecting wheat.</title>
        <authorList>
            <person name="Nguyen H.D.T."/>
            <person name="Sultana T."/>
            <person name="Kesanakurti P."/>
            <person name="Hambleton S."/>
        </authorList>
    </citation>
    <scope>NUCLEOTIDE SEQUENCE</scope>
    <source>
        <strain evidence="18">DAOMC 236426</strain>
    </source>
</reference>
<name>A0A8X7MTZ7_9BASI</name>
<organism evidence="18 19">
    <name type="scientific">Tilletia controversa</name>
    <name type="common">dwarf bunt fungus</name>
    <dbReference type="NCBI Taxonomy" id="13291"/>
    <lineage>
        <taxon>Eukaryota</taxon>
        <taxon>Fungi</taxon>
        <taxon>Dikarya</taxon>
        <taxon>Basidiomycota</taxon>
        <taxon>Ustilaginomycotina</taxon>
        <taxon>Exobasidiomycetes</taxon>
        <taxon>Tilletiales</taxon>
        <taxon>Tilletiaceae</taxon>
        <taxon>Tilletia</taxon>
    </lineage>
</organism>
<dbReference type="GO" id="GO:0004826">
    <property type="term" value="F:phenylalanine-tRNA ligase activity"/>
    <property type="evidence" value="ECO:0007669"/>
    <property type="project" value="UniProtKB-EC"/>
</dbReference>
<keyword evidence="19" id="KW-1185">Reference proteome</keyword>
<keyword evidence="7" id="KW-0436">Ligase</keyword>
<evidence type="ECO:0000256" key="15">
    <source>
        <dbReference type="ARBA" id="ARBA00049255"/>
    </source>
</evidence>
<dbReference type="InterPro" id="IPR045060">
    <property type="entry name" value="Phe-tRNA-ligase_IIc_bsu"/>
</dbReference>
<evidence type="ECO:0000256" key="12">
    <source>
        <dbReference type="ARBA" id="ARBA00022917"/>
    </source>
</evidence>